<dbReference type="GO" id="GO:0016020">
    <property type="term" value="C:membrane"/>
    <property type="evidence" value="ECO:0007669"/>
    <property type="project" value="UniProtKB-SubCell"/>
</dbReference>
<evidence type="ECO:0000313" key="6">
    <source>
        <dbReference type="EMBL" id="HIQ29022.1"/>
    </source>
</evidence>
<accession>A0A832ZUE1</accession>
<dbReference type="GO" id="GO:0046873">
    <property type="term" value="F:metal ion transmembrane transporter activity"/>
    <property type="evidence" value="ECO:0007669"/>
    <property type="project" value="InterPro"/>
</dbReference>
<feature type="transmembrane region" description="Helical" evidence="5">
    <location>
        <begin position="214"/>
        <end position="236"/>
    </location>
</feature>
<feature type="transmembrane region" description="Helical" evidence="5">
    <location>
        <begin position="6"/>
        <end position="28"/>
    </location>
</feature>
<keyword evidence="4 5" id="KW-0472">Membrane</keyword>
<evidence type="ECO:0008006" key="8">
    <source>
        <dbReference type="Google" id="ProtNLM"/>
    </source>
</evidence>
<evidence type="ECO:0000313" key="7">
    <source>
        <dbReference type="Proteomes" id="UP000608579"/>
    </source>
</evidence>
<name>A0A832ZUE1_CALS0</name>
<evidence type="ECO:0000256" key="2">
    <source>
        <dbReference type="ARBA" id="ARBA00022692"/>
    </source>
</evidence>
<feature type="transmembrane region" description="Helical" evidence="5">
    <location>
        <begin position="37"/>
        <end position="55"/>
    </location>
</feature>
<evidence type="ECO:0000256" key="5">
    <source>
        <dbReference type="SAM" id="Phobius"/>
    </source>
</evidence>
<comment type="caution">
    <text evidence="6">The sequence shown here is derived from an EMBL/GenBank/DDBJ whole genome shotgun (WGS) entry which is preliminary data.</text>
</comment>
<keyword evidence="2 5" id="KW-0812">Transmembrane</keyword>
<dbReference type="Pfam" id="PF02535">
    <property type="entry name" value="Zip"/>
    <property type="match status" value="1"/>
</dbReference>
<evidence type="ECO:0000256" key="1">
    <source>
        <dbReference type="ARBA" id="ARBA00004141"/>
    </source>
</evidence>
<dbReference type="Proteomes" id="UP000608579">
    <property type="component" value="Unassembled WGS sequence"/>
</dbReference>
<feature type="transmembrane region" description="Helical" evidence="5">
    <location>
        <begin position="187"/>
        <end position="207"/>
    </location>
</feature>
<proteinExistence type="predicted"/>
<gene>
    <name evidence="6" type="ORF">EYH45_00495</name>
</gene>
<keyword evidence="3 5" id="KW-1133">Transmembrane helix</keyword>
<evidence type="ECO:0000256" key="3">
    <source>
        <dbReference type="ARBA" id="ARBA00022989"/>
    </source>
</evidence>
<comment type="subcellular location">
    <subcellularLocation>
        <location evidence="1">Membrane</location>
        <topology evidence="1">Multi-pass membrane protein</topology>
    </subcellularLocation>
</comment>
<dbReference type="PANTHER" id="PTHR16950">
    <property type="entry name" value="ZINC TRANSPORTER SLC39A7 HISTIDINE-RICH MEMBRANE PROTEIN KE4"/>
    <property type="match status" value="1"/>
</dbReference>
<protein>
    <recommendedName>
        <fullName evidence="8">ZIP family metal transporter</fullName>
    </recommendedName>
</protein>
<feature type="transmembrane region" description="Helical" evidence="5">
    <location>
        <begin position="161"/>
        <end position="181"/>
    </location>
</feature>
<dbReference type="EMBL" id="DQVM01000010">
    <property type="protein sequence ID" value="HIQ29022.1"/>
    <property type="molecule type" value="Genomic_DNA"/>
</dbReference>
<feature type="transmembrane region" description="Helical" evidence="5">
    <location>
        <begin position="61"/>
        <end position="80"/>
    </location>
</feature>
<organism evidence="6 7">
    <name type="scientific">Caldiarchaeum subterraneum</name>
    <dbReference type="NCBI Taxonomy" id="311458"/>
    <lineage>
        <taxon>Archaea</taxon>
        <taxon>Nitrososphaerota</taxon>
        <taxon>Candidatus Caldarchaeales</taxon>
        <taxon>Candidatus Caldarchaeaceae</taxon>
        <taxon>Candidatus Caldarchaeum</taxon>
    </lineage>
</organism>
<dbReference type="PANTHER" id="PTHR16950:SF16">
    <property type="entry name" value="ZINC TRANSPORTER ZIP13"/>
    <property type="match status" value="1"/>
</dbReference>
<sequence>MTVGQAKMFFIILALFPLVIDLSLGLVFSKKQSSPSYLRYAIAFSAGIVISAAFLELLPEANIEANSIYVAAGFFVFYLVEKFTMLHACGEEECEIHSLGRFAAIGMASDNVIDGIGIAIAYAINPLLGVLVTIAVISHEIPQAVSSAYMLRSENRSGREVFLILLLAGVMYPVGAALSLLLSEDMYSPMIAFVAGVFLYVGAGDLLMEVHRRFNAKIVATVLLGGLTMVLMELLMGV</sequence>
<dbReference type="AlphaFoldDB" id="A0A832ZUE1"/>
<reference evidence="6" key="1">
    <citation type="journal article" date="2020" name="ISME J.">
        <title>Gammaproteobacteria mediating utilization of methyl-, sulfur- and petroleum organic compounds in deep ocean hydrothermal plumes.</title>
        <authorList>
            <person name="Zhou Z."/>
            <person name="Liu Y."/>
            <person name="Pan J."/>
            <person name="Cron B.R."/>
            <person name="Toner B.M."/>
            <person name="Anantharaman K."/>
            <person name="Breier J.A."/>
            <person name="Dick G.J."/>
            <person name="Li M."/>
        </authorList>
    </citation>
    <scope>NUCLEOTIDE SEQUENCE</scope>
    <source>
        <strain evidence="6">SZUA-1515</strain>
    </source>
</reference>
<dbReference type="InterPro" id="IPR003689">
    <property type="entry name" value="ZIP"/>
</dbReference>
<evidence type="ECO:0000256" key="4">
    <source>
        <dbReference type="ARBA" id="ARBA00023136"/>
    </source>
</evidence>